<dbReference type="STRING" id="1355015.LK06_014865"/>
<dbReference type="EMBL" id="CP022433">
    <property type="protein sequence ID" value="ASN25281.1"/>
    <property type="molecule type" value="Genomic_DNA"/>
</dbReference>
<proteinExistence type="inferred from homology"/>
<dbReference type="OrthoDB" id="5183239at2"/>
<name>A0A221NZ86_9ACTN</name>
<dbReference type="CDD" id="cd06558">
    <property type="entry name" value="crotonase-like"/>
    <property type="match status" value="1"/>
</dbReference>
<dbReference type="GO" id="GO:0016853">
    <property type="term" value="F:isomerase activity"/>
    <property type="evidence" value="ECO:0007669"/>
    <property type="project" value="UniProtKB-KW"/>
</dbReference>
<dbReference type="InterPro" id="IPR029045">
    <property type="entry name" value="ClpP/crotonase-like_dom_sf"/>
</dbReference>
<keyword evidence="2" id="KW-0413">Isomerase</keyword>
<dbReference type="RefSeq" id="WP_039653482.1">
    <property type="nucleotide sequence ID" value="NZ_CP021080.1"/>
</dbReference>
<dbReference type="Proteomes" id="UP000031501">
    <property type="component" value="Chromosome"/>
</dbReference>
<dbReference type="KEGG" id="splu:LK06_014865"/>
<keyword evidence="3" id="KW-1185">Reference proteome</keyword>
<dbReference type="InterPro" id="IPR051683">
    <property type="entry name" value="Enoyl-CoA_Hydratase/Isomerase"/>
</dbReference>
<dbReference type="Gene3D" id="3.90.226.10">
    <property type="entry name" value="2-enoyl-CoA Hydratase, Chain A, domain 1"/>
    <property type="match status" value="1"/>
</dbReference>
<dbReference type="AlphaFoldDB" id="A0A221NZ86"/>
<sequence length="262" mass="27937">MNSSSPSPTVSVHEAVRVEQRGPVLHVRLNPSAGDDTLDIAALDALLALLDGLHDRPDVRVLILSSLGKDFCRGADRHEYQAALATDPAGTTLRRITDKAHRLCLALENTHAVTLARLHGSVIGAGLALAAYCDLRAGADTCRFRMPEVGVGLPPAWGGAMGRLISEAGAARIRELMLTCNAFDAATAHRLGLLHEVAPLERLDEVIDAWTAPLLRRSPEALVLTKRMLAGYARADRTADVALLDSHILTAHLASARTPGAR</sequence>
<dbReference type="PANTHER" id="PTHR42964">
    <property type="entry name" value="ENOYL-COA HYDRATASE"/>
    <property type="match status" value="1"/>
</dbReference>
<dbReference type="SUPFAM" id="SSF52096">
    <property type="entry name" value="ClpP/crotonase"/>
    <property type="match status" value="1"/>
</dbReference>
<evidence type="ECO:0000256" key="1">
    <source>
        <dbReference type="ARBA" id="ARBA00005254"/>
    </source>
</evidence>
<dbReference type="PANTHER" id="PTHR42964:SF1">
    <property type="entry name" value="POLYKETIDE BIOSYNTHESIS ENOYL-COA HYDRATASE PKSH-RELATED"/>
    <property type="match status" value="1"/>
</dbReference>
<dbReference type="InterPro" id="IPR001753">
    <property type="entry name" value="Enoyl-CoA_hydra/iso"/>
</dbReference>
<evidence type="ECO:0000313" key="2">
    <source>
        <dbReference type="EMBL" id="ASN25281.1"/>
    </source>
</evidence>
<accession>A0A221NZ86</accession>
<dbReference type="Pfam" id="PF00378">
    <property type="entry name" value="ECH_1"/>
    <property type="match status" value="1"/>
</dbReference>
<evidence type="ECO:0000313" key="3">
    <source>
        <dbReference type="Proteomes" id="UP000031501"/>
    </source>
</evidence>
<comment type="similarity">
    <text evidence="1">Belongs to the enoyl-CoA hydratase/isomerase family.</text>
</comment>
<protein>
    <submittedName>
        <fullName evidence="2">Enoyl-CoA hydratase/isomerase family protein</fullName>
    </submittedName>
</protein>
<reference evidence="2 3" key="1">
    <citation type="submission" date="2017-07" db="EMBL/GenBank/DDBJ databases">
        <title>Genome sequence of Streptomyces pluripotens MUSC 137T.</title>
        <authorList>
            <person name="Ser H.-L."/>
            <person name="Lee L.-H."/>
        </authorList>
    </citation>
    <scope>NUCLEOTIDE SEQUENCE [LARGE SCALE GENOMIC DNA]</scope>
    <source>
        <strain evidence="2 3">MUSC 137</strain>
    </source>
</reference>
<organism evidence="2 3">
    <name type="scientific">Streptomyces pluripotens</name>
    <dbReference type="NCBI Taxonomy" id="1355015"/>
    <lineage>
        <taxon>Bacteria</taxon>
        <taxon>Bacillati</taxon>
        <taxon>Actinomycetota</taxon>
        <taxon>Actinomycetes</taxon>
        <taxon>Kitasatosporales</taxon>
        <taxon>Streptomycetaceae</taxon>
        <taxon>Streptomyces</taxon>
    </lineage>
</organism>
<gene>
    <name evidence="2" type="ORF">LK07_16000</name>
</gene>